<dbReference type="InterPro" id="IPR000504">
    <property type="entry name" value="RRM_dom"/>
</dbReference>
<keyword evidence="1 2" id="KW-0694">RNA-binding</keyword>
<dbReference type="Pfam" id="PF00076">
    <property type="entry name" value="RRM_1"/>
    <property type="match status" value="1"/>
</dbReference>
<comment type="caution">
    <text evidence="4">The sequence shown here is derived from an EMBL/GenBank/DDBJ whole genome shotgun (WGS) entry which is preliminary data.</text>
</comment>
<proteinExistence type="predicted"/>
<dbReference type="PANTHER" id="PTHR48027">
    <property type="entry name" value="HETEROGENEOUS NUCLEAR RIBONUCLEOPROTEIN 87F-RELATED"/>
    <property type="match status" value="1"/>
</dbReference>
<dbReference type="Gene3D" id="3.30.70.330">
    <property type="match status" value="1"/>
</dbReference>
<gene>
    <name evidence="4" type="ORF">C4D60_Mb01t30760</name>
</gene>
<evidence type="ECO:0000313" key="5">
    <source>
        <dbReference type="Proteomes" id="UP000317650"/>
    </source>
</evidence>
<accession>A0A4S8JRY1</accession>
<dbReference type="SUPFAM" id="SSF54928">
    <property type="entry name" value="RNA-binding domain, RBD"/>
    <property type="match status" value="1"/>
</dbReference>
<dbReference type="EMBL" id="PYDT01000004">
    <property type="protein sequence ID" value="THU64846.1"/>
    <property type="molecule type" value="Genomic_DNA"/>
</dbReference>
<dbReference type="PROSITE" id="PS50102">
    <property type="entry name" value="RRM"/>
    <property type="match status" value="1"/>
</dbReference>
<organism evidence="4 5">
    <name type="scientific">Musa balbisiana</name>
    <name type="common">Banana</name>
    <dbReference type="NCBI Taxonomy" id="52838"/>
    <lineage>
        <taxon>Eukaryota</taxon>
        <taxon>Viridiplantae</taxon>
        <taxon>Streptophyta</taxon>
        <taxon>Embryophyta</taxon>
        <taxon>Tracheophyta</taxon>
        <taxon>Spermatophyta</taxon>
        <taxon>Magnoliopsida</taxon>
        <taxon>Liliopsida</taxon>
        <taxon>Zingiberales</taxon>
        <taxon>Musaceae</taxon>
        <taxon>Musa</taxon>
    </lineage>
</organism>
<name>A0A4S8JRY1_MUSBA</name>
<evidence type="ECO:0000256" key="2">
    <source>
        <dbReference type="PROSITE-ProRule" id="PRU00176"/>
    </source>
</evidence>
<evidence type="ECO:0000256" key="1">
    <source>
        <dbReference type="ARBA" id="ARBA00022884"/>
    </source>
</evidence>
<dbReference type="InterPro" id="IPR012677">
    <property type="entry name" value="Nucleotide-bd_a/b_plait_sf"/>
</dbReference>
<sequence>MAFCSKLDGLIGQGLFSLSYGTLMISHSGFGNVVEARVITDRDTGRSRGFGFMNFDNGESASNAMASMAGQVCHRLTTIGGPQGGFSGGYGSGYVKVTVVDLQNRITLKGIPAGEFEAFFDEHQDIMLAM</sequence>
<protein>
    <recommendedName>
        <fullName evidence="3">RRM domain-containing protein</fullName>
    </recommendedName>
</protein>
<feature type="domain" description="RRM" evidence="3">
    <location>
        <begin position="1"/>
        <end position="71"/>
    </location>
</feature>
<dbReference type="SMART" id="SM00360">
    <property type="entry name" value="RRM"/>
    <property type="match status" value="1"/>
</dbReference>
<dbReference type="STRING" id="52838.A0A4S8JRY1"/>
<dbReference type="AlphaFoldDB" id="A0A4S8JRY1"/>
<keyword evidence="5" id="KW-1185">Reference proteome</keyword>
<evidence type="ECO:0000259" key="3">
    <source>
        <dbReference type="PROSITE" id="PS50102"/>
    </source>
</evidence>
<dbReference type="Proteomes" id="UP000317650">
    <property type="component" value="Chromosome 1"/>
</dbReference>
<dbReference type="InterPro" id="IPR052462">
    <property type="entry name" value="SLIRP/GR-RBP-like"/>
</dbReference>
<evidence type="ECO:0000313" key="4">
    <source>
        <dbReference type="EMBL" id="THU64846.1"/>
    </source>
</evidence>
<reference evidence="4 5" key="1">
    <citation type="journal article" date="2019" name="Nat. Plants">
        <title>Genome sequencing of Musa balbisiana reveals subgenome evolution and function divergence in polyploid bananas.</title>
        <authorList>
            <person name="Yao X."/>
        </authorList>
    </citation>
    <scope>NUCLEOTIDE SEQUENCE [LARGE SCALE GENOMIC DNA]</scope>
    <source>
        <strain evidence="5">cv. DH-PKW</strain>
        <tissue evidence="4">Leaves</tissue>
    </source>
</reference>
<dbReference type="InterPro" id="IPR035979">
    <property type="entry name" value="RBD_domain_sf"/>
</dbReference>
<dbReference type="GO" id="GO:0003723">
    <property type="term" value="F:RNA binding"/>
    <property type="evidence" value="ECO:0007669"/>
    <property type="project" value="UniProtKB-UniRule"/>
</dbReference>